<dbReference type="SUPFAM" id="SSF53474">
    <property type="entry name" value="alpha/beta-Hydrolases"/>
    <property type="match status" value="1"/>
</dbReference>
<dbReference type="Proteomes" id="UP000315628">
    <property type="component" value="Unassembled WGS sequence"/>
</dbReference>
<comment type="caution">
    <text evidence="2">The sequence shown here is derived from an EMBL/GenBank/DDBJ whole genome shotgun (WGS) entry which is preliminary data.</text>
</comment>
<dbReference type="InterPro" id="IPR002925">
    <property type="entry name" value="Dienelactn_hydro"/>
</dbReference>
<protein>
    <submittedName>
        <fullName evidence="2">Dienelactone hydrolase</fullName>
    </submittedName>
</protein>
<dbReference type="Pfam" id="PF01738">
    <property type="entry name" value="DLH"/>
    <property type="match status" value="1"/>
</dbReference>
<dbReference type="Gene3D" id="3.40.50.1820">
    <property type="entry name" value="alpha/beta hydrolase"/>
    <property type="match status" value="1"/>
</dbReference>
<evidence type="ECO:0000313" key="3">
    <source>
        <dbReference type="Proteomes" id="UP000315628"/>
    </source>
</evidence>
<dbReference type="InterPro" id="IPR029058">
    <property type="entry name" value="AB_hydrolase_fold"/>
</dbReference>
<keyword evidence="2" id="KW-0378">Hydrolase</keyword>
<proteinExistence type="predicted"/>
<accession>A0A560WHU9</accession>
<dbReference type="GO" id="GO:0016787">
    <property type="term" value="F:hydrolase activity"/>
    <property type="evidence" value="ECO:0007669"/>
    <property type="project" value="UniProtKB-KW"/>
</dbReference>
<dbReference type="RefSeq" id="WP_144855600.1">
    <property type="nucleotide sequence ID" value="NZ_BAAAYT010000002.1"/>
</dbReference>
<dbReference type="EMBL" id="VIUW01000001">
    <property type="protein sequence ID" value="TWD17178.1"/>
    <property type="molecule type" value="Genomic_DNA"/>
</dbReference>
<dbReference type="InterPro" id="IPR051049">
    <property type="entry name" value="Dienelactone_hydrolase-like"/>
</dbReference>
<feature type="domain" description="Dienelactone hydrolase" evidence="1">
    <location>
        <begin position="4"/>
        <end position="191"/>
    </location>
</feature>
<dbReference type="PANTHER" id="PTHR46623">
    <property type="entry name" value="CARBOXYMETHYLENEBUTENOLIDASE-RELATED"/>
    <property type="match status" value="1"/>
</dbReference>
<sequence length="194" mass="20976">MAQILLFHSALGVRAGIVALEDALTQAGHDVTVVDQYEGRTYDSYDEAMAHVDRVGMAALMHGALGHATDVPGRFVAVGFSNGAGMAQYVAAKRPQDARGVVMIGGGVPMRHLDLPWPKGVPGQIHVTEGDPWSEAEERDEVVADAAQAGAEVEIFVYPGDGHLFNDEQMPDEYQPDEAELLHERVVEFVSRLE</sequence>
<dbReference type="AlphaFoldDB" id="A0A560WHU9"/>
<evidence type="ECO:0000259" key="1">
    <source>
        <dbReference type="Pfam" id="PF01738"/>
    </source>
</evidence>
<name>A0A560WHU9_9MICO</name>
<organism evidence="2 3">
    <name type="scientific">Marihabitans asiaticum</name>
    <dbReference type="NCBI Taxonomy" id="415218"/>
    <lineage>
        <taxon>Bacteria</taxon>
        <taxon>Bacillati</taxon>
        <taxon>Actinomycetota</taxon>
        <taxon>Actinomycetes</taxon>
        <taxon>Micrococcales</taxon>
        <taxon>Intrasporangiaceae</taxon>
        <taxon>Marihabitans</taxon>
    </lineage>
</organism>
<keyword evidence="3" id="KW-1185">Reference proteome</keyword>
<dbReference type="PANTHER" id="PTHR46623:SF6">
    <property type="entry name" value="ALPHA_BETA-HYDROLASES SUPERFAMILY PROTEIN"/>
    <property type="match status" value="1"/>
</dbReference>
<gene>
    <name evidence="2" type="ORF">FB557_0740</name>
</gene>
<dbReference type="OrthoDB" id="2834584at2"/>
<reference evidence="2 3" key="1">
    <citation type="submission" date="2019-06" db="EMBL/GenBank/DDBJ databases">
        <title>Sequencing the genomes of 1000 actinobacteria strains.</title>
        <authorList>
            <person name="Klenk H.-P."/>
        </authorList>
    </citation>
    <scope>NUCLEOTIDE SEQUENCE [LARGE SCALE GENOMIC DNA]</scope>
    <source>
        <strain evidence="2 3">DSM 18935</strain>
    </source>
</reference>
<evidence type="ECO:0000313" key="2">
    <source>
        <dbReference type="EMBL" id="TWD17178.1"/>
    </source>
</evidence>